<organism evidence="2 3">
    <name type="scientific">Christensenella tenuis</name>
    <dbReference type="NCBI Taxonomy" id="2763033"/>
    <lineage>
        <taxon>Bacteria</taxon>
        <taxon>Bacillati</taxon>
        <taxon>Bacillota</taxon>
        <taxon>Clostridia</taxon>
        <taxon>Christensenellales</taxon>
        <taxon>Christensenellaceae</taxon>
        <taxon>Christensenella</taxon>
    </lineage>
</organism>
<keyword evidence="3" id="KW-1185">Reference proteome</keyword>
<dbReference type="InterPro" id="IPR052509">
    <property type="entry name" value="Metal_resp_DNA-bind_regulator"/>
</dbReference>
<dbReference type="InterPro" id="IPR036388">
    <property type="entry name" value="WH-like_DNA-bd_sf"/>
</dbReference>
<dbReference type="InterPro" id="IPR036390">
    <property type="entry name" value="WH_DNA-bd_sf"/>
</dbReference>
<comment type="caution">
    <text evidence="2">The sequence shown here is derived from an EMBL/GenBank/DDBJ whole genome shotgun (WGS) entry which is preliminary data.</text>
</comment>
<feature type="domain" description="Transcription regulator PadR N-terminal" evidence="1">
    <location>
        <begin position="21"/>
        <end position="93"/>
    </location>
</feature>
<evidence type="ECO:0000313" key="2">
    <source>
        <dbReference type="EMBL" id="MBC5649072.1"/>
    </source>
</evidence>
<dbReference type="Proteomes" id="UP000606889">
    <property type="component" value="Unassembled WGS sequence"/>
</dbReference>
<evidence type="ECO:0000313" key="3">
    <source>
        <dbReference type="Proteomes" id="UP000606889"/>
    </source>
</evidence>
<dbReference type="SUPFAM" id="SSF46785">
    <property type="entry name" value="Winged helix' DNA-binding domain"/>
    <property type="match status" value="1"/>
</dbReference>
<protein>
    <submittedName>
        <fullName evidence="2">PadR family transcriptional regulator</fullName>
    </submittedName>
</protein>
<dbReference type="Gene3D" id="1.10.10.10">
    <property type="entry name" value="Winged helix-like DNA-binding domain superfamily/Winged helix DNA-binding domain"/>
    <property type="match status" value="1"/>
</dbReference>
<dbReference type="Pfam" id="PF03551">
    <property type="entry name" value="PadR"/>
    <property type="match status" value="1"/>
</dbReference>
<sequence length="135" mass="14764">MKEVKCACKGTFLDKFIQPAILTALMDGPLHGFSILKKLNADGLLSGDPDPTGLYRTLKKMEAAGLLSSDWEMGENRKPRRIYEITGDGRDCLGTWRATLRAYQQDIASLIGKINEKIPSDAPCGCCCSKGEQPV</sequence>
<dbReference type="InterPro" id="IPR005149">
    <property type="entry name" value="Tscrpt_reg_PadR_N"/>
</dbReference>
<name>A0ABR7EH32_9FIRM</name>
<evidence type="ECO:0000259" key="1">
    <source>
        <dbReference type="Pfam" id="PF03551"/>
    </source>
</evidence>
<dbReference type="RefSeq" id="WP_186858515.1">
    <property type="nucleotide sequence ID" value="NZ_JACOON010000006.1"/>
</dbReference>
<dbReference type="PANTHER" id="PTHR33169:SF14">
    <property type="entry name" value="TRANSCRIPTIONAL REGULATOR RV3488"/>
    <property type="match status" value="1"/>
</dbReference>
<dbReference type="PANTHER" id="PTHR33169">
    <property type="entry name" value="PADR-FAMILY TRANSCRIPTIONAL REGULATOR"/>
    <property type="match status" value="1"/>
</dbReference>
<proteinExistence type="predicted"/>
<accession>A0ABR7EH32</accession>
<reference evidence="2 3" key="1">
    <citation type="submission" date="2020-08" db="EMBL/GenBank/DDBJ databases">
        <title>Genome public.</title>
        <authorList>
            <person name="Liu C."/>
            <person name="Sun Q."/>
        </authorList>
    </citation>
    <scope>NUCLEOTIDE SEQUENCE [LARGE SCALE GENOMIC DNA]</scope>
    <source>
        <strain evidence="2 3">NSJ-35</strain>
    </source>
</reference>
<gene>
    <name evidence="2" type="ORF">H8S18_12050</name>
</gene>
<dbReference type="EMBL" id="JACOON010000006">
    <property type="protein sequence ID" value="MBC5649072.1"/>
    <property type="molecule type" value="Genomic_DNA"/>
</dbReference>